<dbReference type="Proteomes" id="UP001385951">
    <property type="component" value="Unassembled WGS sequence"/>
</dbReference>
<organism evidence="3 4">
    <name type="scientific">Cerrena zonata</name>
    <dbReference type="NCBI Taxonomy" id="2478898"/>
    <lineage>
        <taxon>Eukaryota</taxon>
        <taxon>Fungi</taxon>
        <taxon>Dikarya</taxon>
        <taxon>Basidiomycota</taxon>
        <taxon>Agaricomycotina</taxon>
        <taxon>Agaricomycetes</taxon>
        <taxon>Polyporales</taxon>
        <taxon>Cerrenaceae</taxon>
        <taxon>Cerrena</taxon>
    </lineage>
</organism>
<comment type="caution">
    <text evidence="3">The sequence shown here is derived from an EMBL/GenBank/DDBJ whole genome shotgun (WGS) entry which is preliminary data.</text>
</comment>
<protein>
    <recommendedName>
        <fullName evidence="2">BTB domain-containing protein</fullName>
    </recommendedName>
</protein>
<evidence type="ECO:0000313" key="3">
    <source>
        <dbReference type="EMBL" id="KAK7681595.1"/>
    </source>
</evidence>
<dbReference type="Gene3D" id="3.30.710.10">
    <property type="entry name" value="Potassium Channel Kv1.1, Chain A"/>
    <property type="match status" value="1"/>
</dbReference>
<dbReference type="InterPro" id="IPR011333">
    <property type="entry name" value="SKP1/BTB/POZ_sf"/>
</dbReference>
<dbReference type="Pfam" id="PF00651">
    <property type="entry name" value="BTB"/>
    <property type="match status" value="1"/>
</dbReference>
<dbReference type="PROSITE" id="PS50097">
    <property type="entry name" value="BTB"/>
    <property type="match status" value="1"/>
</dbReference>
<dbReference type="EMBL" id="JASBNA010000040">
    <property type="protein sequence ID" value="KAK7681595.1"/>
    <property type="molecule type" value="Genomic_DNA"/>
</dbReference>
<evidence type="ECO:0000259" key="2">
    <source>
        <dbReference type="PROSITE" id="PS50097"/>
    </source>
</evidence>
<evidence type="ECO:0000313" key="4">
    <source>
        <dbReference type="Proteomes" id="UP001385951"/>
    </source>
</evidence>
<accession>A0AAW0FXX3</accession>
<evidence type="ECO:0000256" key="1">
    <source>
        <dbReference type="SAM" id="MobiDB-lite"/>
    </source>
</evidence>
<gene>
    <name evidence="3" type="ORF">QCA50_015328</name>
</gene>
<dbReference type="InterPro" id="IPR000210">
    <property type="entry name" value="BTB/POZ_dom"/>
</dbReference>
<proteinExistence type="predicted"/>
<name>A0AAW0FXX3_9APHY</name>
<sequence length="448" mass="50585">MDHLQESYVDSEPLDTSPNLTPDQLESESDSQLPGSPSMSRKRARTSCTSEEIEEMLACKDSSQESVTHSTAVHPSATPVRDDTYYFEDGSFVLQVENTLFNVHRTILSKDSSIFSSMFQLPQGENAVDGMSDDQPLILSGDNVSEFKHFLWALYALPHELMSIHTPQADVVRLVDIARVSYKYHFKSLEAWALDAINDHVNRKDSALFTFPSPSPSGFAISRGTFQANSTQLSQLIRLAQLCDHERLLSTMITLLKRMMSQGIEYAHLAMTLADELDLRTLRGVAYLEVMQKAAVVVRRDKGKGVLNEDGEGADTDIVDSEGRLIVSAEQQLRLLTGYYRLTQAWEKLRTCPIPFDHAASCGATWHQHGCTQSWLEFWKEKTKGETVIVLALSDFLGRLKVIAKEFDRWGSATYMHHDCRLIARKVIQEKIRQVEETLPDFFVEESI</sequence>
<feature type="region of interest" description="Disordered" evidence="1">
    <location>
        <begin position="1"/>
        <end position="48"/>
    </location>
</feature>
<reference evidence="3 4" key="1">
    <citation type="submission" date="2022-09" db="EMBL/GenBank/DDBJ databases">
        <authorList>
            <person name="Palmer J.M."/>
        </authorList>
    </citation>
    <scope>NUCLEOTIDE SEQUENCE [LARGE SCALE GENOMIC DNA]</scope>
    <source>
        <strain evidence="3 4">DSM 7382</strain>
    </source>
</reference>
<keyword evidence="4" id="KW-1185">Reference proteome</keyword>
<dbReference type="AlphaFoldDB" id="A0AAW0FXX3"/>
<dbReference type="SUPFAM" id="SSF54695">
    <property type="entry name" value="POZ domain"/>
    <property type="match status" value="1"/>
</dbReference>
<feature type="compositionally biased region" description="Polar residues" evidence="1">
    <location>
        <begin position="14"/>
        <end position="39"/>
    </location>
</feature>
<feature type="domain" description="BTB" evidence="2">
    <location>
        <begin position="90"/>
        <end position="163"/>
    </location>
</feature>